<sequence length="342" mass="38916">MKELHIKKIIIPLIILLISLVGCARKIIPSRIEQLKAERAQALRQKDSSSAIATVLRHAKHNRKKTIPKVIETGSEEKIGSPVLRDNSKYYDANYANYIYTKLANEYADTIAALPSTNDKGVDYSSDFVGSTNFNLRKPQFVIIHHTAQDSVGETLRTFTLERTQVSAQYVIGRDGSVHHMVNDYLRAWQAGQGKWGNITDMNSCSVGIELDNDGFEPFTDKQINSLLLVLQNLKERFNIPTANFIGHADYAPIRKDDPNVNFPWKLLANKGFGLWWDDTTNVVVPQDFNEYLALRIIGYDVRDLGKAIIAFRRHFCGIESKDTSMSPEERKILYMLYTKYI</sequence>
<evidence type="ECO:0000256" key="3">
    <source>
        <dbReference type="ARBA" id="ARBA00022801"/>
    </source>
</evidence>
<dbReference type="Proteomes" id="UP000266118">
    <property type="component" value="Chromosome"/>
</dbReference>
<dbReference type="InterPro" id="IPR002502">
    <property type="entry name" value="Amidase_domain"/>
</dbReference>
<dbReference type="InterPro" id="IPR036505">
    <property type="entry name" value="Amidase/PGRP_sf"/>
</dbReference>
<dbReference type="Gene3D" id="3.40.80.10">
    <property type="entry name" value="Peptidoglycan recognition protein-like"/>
    <property type="match status" value="1"/>
</dbReference>
<evidence type="ECO:0000313" key="6">
    <source>
        <dbReference type="EMBL" id="AYD46430.1"/>
    </source>
</evidence>
<dbReference type="KEGG" id="ark:D6B99_01635"/>
<evidence type="ECO:0000256" key="4">
    <source>
        <dbReference type="ARBA" id="ARBA00023316"/>
    </source>
</evidence>
<proteinExistence type="predicted"/>
<keyword evidence="4" id="KW-0961">Cell wall biogenesis/degradation</keyword>
<evidence type="ECO:0000256" key="1">
    <source>
        <dbReference type="ARBA" id="ARBA00001561"/>
    </source>
</evidence>
<dbReference type="EMBL" id="CP032489">
    <property type="protein sequence ID" value="AYD46430.1"/>
    <property type="molecule type" value="Genomic_DNA"/>
</dbReference>
<dbReference type="AlphaFoldDB" id="A0A386HLN3"/>
<organism evidence="6 7">
    <name type="scientific">Arachidicoccus soli</name>
    <dbReference type="NCBI Taxonomy" id="2341117"/>
    <lineage>
        <taxon>Bacteria</taxon>
        <taxon>Pseudomonadati</taxon>
        <taxon>Bacteroidota</taxon>
        <taxon>Chitinophagia</taxon>
        <taxon>Chitinophagales</taxon>
        <taxon>Chitinophagaceae</taxon>
        <taxon>Arachidicoccus</taxon>
    </lineage>
</organism>
<dbReference type="GO" id="GO:0019867">
    <property type="term" value="C:outer membrane"/>
    <property type="evidence" value="ECO:0007669"/>
    <property type="project" value="TreeGrafter"/>
</dbReference>
<dbReference type="RefSeq" id="WP_119984450.1">
    <property type="nucleotide sequence ID" value="NZ_CP032489.1"/>
</dbReference>
<keyword evidence="3" id="KW-0378">Hydrolase</keyword>
<keyword evidence="7" id="KW-1185">Reference proteome</keyword>
<accession>A0A386HLN3</accession>
<dbReference type="EC" id="3.5.1.28" evidence="2"/>
<dbReference type="PROSITE" id="PS51257">
    <property type="entry name" value="PROKAR_LIPOPROTEIN"/>
    <property type="match status" value="1"/>
</dbReference>
<dbReference type="GO" id="GO:0071555">
    <property type="term" value="P:cell wall organization"/>
    <property type="evidence" value="ECO:0007669"/>
    <property type="project" value="UniProtKB-KW"/>
</dbReference>
<reference evidence="6 7" key="1">
    <citation type="submission" date="2018-09" db="EMBL/GenBank/DDBJ databases">
        <title>Arachidicoccus sp. nov., a bacterium isolated from soil.</title>
        <authorList>
            <person name="Weon H.-Y."/>
            <person name="Kwon S.-W."/>
            <person name="Lee S.A."/>
        </authorList>
    </citation>
    <scope>NUCLEOTIDE SEQUENCE [LARGE SCALE GENOMIC DNA]</scope>
    <source>
        <strain evidence="6 7">KIS59-12</strain>
    </source>
</reference>
<protein>
    <recommendedName>
        <fullName evidence="2">N-acetylmuramoyl-L-alanine amidase</fullName>
        <ecNumber evidence="2">3.5.1.28</ecNumber>
    </recommendedName>
</protein>
<feature type="domain" description="N-acetylmuramoyl-L-alanine amidase" evidence="5">
    <location>
        <begin position="129"/>
        <end position="260"/>
    </location>
</feature>
<dbReference type="SUPFAM" id="SSF55846">
    <property type="entry name" value="N-acetylmuramoyl-L-alanine amidase-like"/>
    <property type="match status" value="1"/>
</dbReference>
<gene>
    <name evidence="6" type="ORF">D6B99_01635</name>
</gene>
<dbReference type="SMART" id="SM00644">
    <property type="entry name" value="Ami_2"/>
    <property type="match status" value="1"/>
</dbReference>
<dbReference type="OrthoDB" id="9794842at2"/>
<dbReference type="GO" id="GO:0008745">
    <property type="term" value="F:N-acetylmuramoyl-L-alanine amidase activity"/>
    <property type="evidence" value="ECO:0007669"/>
    <property type="project" value="UniProtKB-EC"/>
</dbReference>
<dbReference type="GO" id="GO:0009253">
    <property type="term" value="P:peptidoglycan catabolic process"/>
    <property type="evidence" value="ECO:0007669"/>
    <property type="project" value="InterPro"/>
</dbReference>
<evidence type="ECO:0000259" key="5">
    <source>
        <dbReference type="SMART" id="SM00644"/>
    </source>
</evidence>
<name>A0A386HLN3_9BACT</name>
<evidence type="ECO:0000256" key="2">
    <source>
        <dbReference type="ARBA" id="ARBA00011901"/>
    </source>
</evidence>
<dbReference type="PANTHER" id="PTHR30417:SF1">
    <property type="entry name" value="N-ACETYLMURAMOYL-L-ALANINE AMIDASE AMID"/>
    <property type="match status" value="1"/>
</dbReference>
<dbReference type="InterPro" id="IPR051206">
    <property type="entry name" value="NAMLAA_amidase_2"/>
</dbReference>
<evidence type="ECO:0000313" key="7">
    <source>
        <dbReference type="Proteomes" id="UP000266118"/>
    </source>
</evidence>
<comment type="catalytic activity">
    <reaction evidence="1">
        <text>Hydrolyzes the link between N-acetylmuramoyl residues and L-amino acid residues in certain cell-wall glycopeptides.</text>
        <dbReference type="EC" id="3.5.1.28"/>
    </reaction>
</comment>
<dbReference type="Pfam" id="PF01510">
    <property type="entry name" value="Amidase_2"/>
    <property type="match status" value="1"/>
</dbReference>
<dbReference type="PANTHER" id="PTHR30417">
    <property type="entry name" value="N-ACETYLMURAMOYL-L-ALANINE AMIDASE AMID"/>
    <property type="match status" value="1"/>
</dbReference>
<dbReference type="CDD" id="cd06583">
    <property type="entry name" value="PGRP"/>
    <property type="match status" value="1"/>
</dbReference>
<dbReference type="GO" id="GO:0009254">
    <property type="term" value="P:peptidoglycan turnover"/>
    <property type="evidence" value="ECO:0007669"/>
    <property type="project" value="TreeGrafter"/>
</dbReference>